<dbReference type="PANTHER" id="PTHR45713:SF6">
    <property type="entry name" value="F5_8 TYPE C DOMAIN-CONTAINING PROTEIN"/>
    <property type="match status" value="1"/>
</dbReference>
<evidence type="ECO:0000256" key="4">
    <source>
        <dbReference type="ARBA" id="ARBA00022723"/>
    </source>
</evidence>
<dbReference type="InterPro" id="IPR006585">
    <property type="entry name" value="FTP1"/>
</dbReference>
<dbReference type="SMART" id="SM00607">
    <property type="entry name" value="FTP"/>
    <property type="match status" value="3"/>
</dbReference>
<dbReference type="InterPro" id="IPR008979">
    <property type="entry name" value="Galactose-bd-like_sf"/>
</dbReference>
<evidence type="ECO:0000256" key="3">
    <source>
        <dbReference type="ARBA" id="ARBA00011233"/>
    </source>
</evidence>
<dbReference type="Pfam" id="PF01822">
    <property type="entry name" value="WSC"/>
    <property type="match status" value="2"/>
</dbReference>
<dbReference type="GO" id="GO:0042806">
    <property type="term" value="F:fucose binding"/>
    <property type="evidence" value="ECO:0007669"/>
    <property type="project" value="UniProtKB-ARBA"/>
</dbReference>
<feature type="domain" description="WSC" evidence="8">
    <location>
        <begin position="473"/>
        <end position="564"/>
    </location>
</feature>
<evidence type="ECO:0000313" key="10">
    <source>
        <dbReference type="WBParaSite" id="maker-uti_cns_0048231-snap-gene-0.8-mRNA-1"/>
    </source>
</evidence>
<comment type="similarity">
    <text evidence="2">Belongs to the fucolectin family.</text>
</comment>
<keyword evidence="5" id="KW-0430">Lectin</keyword>
<keyword evidence="4" id="KW-0479">Metal-binding</keyword>
<dbReference type="GO" id="GO:0001868">
    <property type="term" value="P:regulation of complement activation, lectin pathway"/>
    <property type="evidence" value="ECO:0007669"/>
    <property type="project" value="UniProtKB-ARBA"/>
</dbReference>
<name>A0A1I8JI29_9PLAT</name>
<keyword evidence="7" id="KW-1015">Disulfide bond</keyword>
<evidence type="ECO:0000256" key="6">
    <source>
        <dbReference type="ARBA" id="ARBA00022837"/>
    </source>
</evidence>
<evidence type="ECO:0000256" key="1">
    <source>
        <dbReference type="ARBA" id="ARBA00002219"/>
    </source>
</evidence>
<dbReference type="InterPro" id="IPR051941">
    <property type="entry name" value="BG_Antigen-Binding_Lectin"/>
</dbReference>
<keyword evidence="6" id="KW-0106">Calcium</keyword>
<organism evidence="9 10">
    <name type="scientific">Macrostomum lignano</name>
    <dbReference type="NCBI Taxonomy" id="282301"/>
    <lineage>
        <taxon>Eukaryota</taxon>
        <taxon>Metazoa</taxon>
        <taxon>Spiralia</taxon>
        <taxon>Lophotrochozoa</taxon>
        <taxon>Platyhelminthes</taxon>
        <taxon>Rhabditophora</taxon>
        <taxon>Macrostomorpha</taxon>
        <taxon>Macrostomida</taxon>
        <taxon>Macrostomidae</taxon>
        <taxon>Macrostomum</taxon>
    </lineage>
</organism>
<protein>
    <submittedName>
        <fullName evidence="10">WSC domain-containing protein</fullName>
    </submittedName>
</protein>
<dbReference type="Pfam" id="PF22633">
    <property type="entry name" value="F5_F8_type_C_2"/>
    <property type="match status" value="3"/>
</dbReference>
<evidence type="ECO:0000259" key="8">
    <source>
        <dbReference type="PROSITE" id="PS51212"/>
    </source>
</evidence>
<feature type="domain" description="WSC" evidence="8">
    <location>
        <begin position="1"/>
        <end position="67"/>
    </location>
</feature>
<evidence type="ECO:0000313" key="9">
    <source>
        <dbReference type="Proteomes" id="UP000095280"/>
    </source>
</evidence>
<dbReference type="GO" id="GO:0046872">
    <property type="term" value="F:metal ion binding"/>
    <property type="evidence" value="ECO:0007669"/>
    <property type="project" value="UniProtKB-KW"/>
</dbReference>
<keyword evidence="9" id="KW-1185">Reference proteome</keyword>
<comment type="subunit">
    <text evidence="3">Homotrimer.</text>
</comment>
<dbReference type="SUPFAM" id="SSF49785">
    <property type="entry name" value="Galactose-binding domain-like"/>
    <property type="match status" value="3"/>
</dbReference>
<evidence type="ECO:0000256" key="2">
    <source>
        <dbReference type="ARBA" id="ARBA00010147"/>
    </source>
</evidence>
<dbReference type="PROSITE" id="PS51212">
    <property type="entry name" value="WSC"/>
    <property type="match status" value="2"/>
</dbReference>
<dbReference type="AlphaFoldDB" id="A0A1I8JI29"/>
<comment type="function">
    <text evidence="1">Acts as a defensive agent. Recognizes blood group fucosylated oligosaccharides including A, B, H and Lewis B-type antigens. Does not recognize Lewis A antigen and has low affinity for monovalent haptens.</text>
</comment>
<reference evidence="10" key="1">
    <citation type="submission" date="2016-11" db="UniProtKB">
        <authorList>
            <consortium name="WormBaseParasite"/>
        </authorList>
    </citation>
    <scope>IDENTIFICATION</scope>
</reference>
<dbReference type="Proteomes" id="UP000095280">
    <property type="component" value="Unplaced"/>
</dbReference>
<proteinExistence type="inferred from homology"/>
<dbReference type="GO" id="GO:0010185">
    <property type="term" value="P:regulation of cellular defense response"/>
    <property type="evidence" value="ECO:0007669"/>
    <property type="project" value="UniProtKB-ARBA"/>
</dbReference>
<evidence type="ECO:0000256" key="7">
    <source>
        <dbReference type="ARBA" id="ARBA00023157"/>
    </source>
</evidence>
<dbReference type="SMART" id="SM00321">
    <property type="entry name" value="WSC"/>
    <property type="match status" value="2"/>
</dbReference>
<evidence type="ECO:0000256" key="5">
    <source>
        <dbReference type="ARBA" id="ARBA00022734"/>
    </source>
</evidence>
<dbReference type="InterPro" id="IPR002889">
    <property type="entry name" value="WSC_carb-bd"/>
</dbReference>
<sequence length="564" mass="63645">MYAGKCDRLCRNRNYRYFGLQHSKECWCGNSYGKYGARQSSECRMRCSGNRGSYCGSSWRNSIYATTKPRASTRLPLSKCSQHSVDFNGKCSRAIDGDTNQNYRKKSCTHTRTATGAWWQARTSRRARITSVRIYNRQDCCANRLRNFVIKVDGQVCASYHSSSAFSVKTFRCNAVGRTVRIETRNRVPLTLCEVKVYGRYAEVSTARLPLSKCSQHSVDFNGKCSRAIDGDTNQNYRKKSCTHTRTATGAWWQARTSRRARITSVRIYNRQDCCANRLRNFVIKVDGQVCASYHSSSAFSVKTFRCNAVGRTVRIETRNRVPLTLCEVKVYGRYAEVSTARLPLSKCSQNSVDFNGKCSRAIDGDTNQNYRKKSCTHTRTATGAWWQARTSRRARITSVRIYNRQDCCANRLRNFVIKVDGQVCASYHSSSAFSVKTFRCNAVGRTVRIETRNRVPLTLCEVKVYGRYAEVSTEFLGCYPDDPEFPDFIVAKVSALMTVWKCNKICKAKKFSYFGVKNGQICGCGNEYGNSGDTVKANCNVACGGNPDEKCGGSTNNSVFEVK</sequence>
<dbReference type="WBParaSite" id="maker-uti_cns_0048231-snap-gene-0.8-mRNA-1">
    <property type="protein sequence ID" value="maker-uti_cns_0048231-snap-gene-0.8-mRNA-1"/>
    <property type="gene ID" value="maker-uti_cns_0048231-snap-gene-0.8"/>
</dbReference>
<dbReference type="PANTHER" id="PTHR45713">
    <property type="entry name" value="FTP DOMAIN-CONTAINING PROTEIN"/>
    <property type="match status" value="1"/>
</dbReference>
<dbReference type="Gene3D" id="2.60.120.260">
    <property type="entry name" value="Galactose-binding domain-like"/>
    <property type="match status" value="3"/>
</dbReference>
<accession>A0A1I8JI29</accession>